<name>A0A6I4WB96_9ACTN</name>
<keyword evidence="3" id="KW-1185">Reference proteome</keyword>
<feature type="domain" description="Transcription regulator PadR N-terminal" evidence="1">
    <location>
        <begin position="12"/>
        <end position="86"/>
    </location>
</feature>
<dbReference type="PANTHER" id="PTHR33169">
    <property type="entry name" value="PADR-FAMILY TRANSCRIPTIONAL REGULATOR"/>
    <property type="match status" value="1"/>
</dbReference>
<reference evidence="2 3" key="1">
    <citation type="submission" date="2019-12" db="EMBL/GenBank/DDBJ databases">
        <title>Nocardia macrotermitis sp. nov. and Nocardia aurantia sp. nov., isolated from the gut of the fungus growing-termite Macrotermes natalensis.</title>
        <authorList>
            <person name="Christine B."/>
            <person name="Rene B."/>
        </authorList>
    </citation>
    <scope>NUCLEOTIDE SEQUENCE [LARGE SCALE GENOMIC DNA]</scope>
    <source>
        <strain evidence="2 3">DSM 102126</strain>
    </source>
</reference>
<organism evidence="2 3">
    <name type="scientific">Actinomadura rayongensis</name>
    <dbReference type="NCBI Taxonomy" id="1429076"/>
    <lineage>
        <taxon>Bacteria</taxon>
        <taxon>Bacillati</taxon>
        <taxon>Actinomycetota</taxon>
        <taxon>Actinomycetes</taxon>
        <taxon>Streptosporangiales</taxon>
        <taxon>Thermomonosporaceae</taxon>
        <taxon>Actinomadura</taxon>
    </lineage>
</organism>
<sequence length="203" mass="22988">MGRPLTPLALTVLRMLCDRPMHPYEMQQQIRDHHYDAAVKITHGALYHWVERLASAGLIEPVETNREGRRPERTVYAVTTTGRDAAQLRMAELLSRPNPEFPLFGTALAFVNLLPESEVAALLRRRVIALEASLAGHLTMQEAFDKRGLERYKLLDHELTIAQLLTELEFCRALADDLETGRLTFRDADASRSPERPSTEESS</sequence>
<evidence type="ECO:0000313" key="3">
    <source>
        <dbReference type="Proteomes" id="UP000431901"/>
    </source>
</evidence>
<dbReference type="Pfam" id="PF03551">
    <property type="entry name" value="PadR"/>
    <property type="match status" value="1"/>
</dbReference>
<proteinExistence type="predicted"/>
<dbReference type="InterPro" id="IPR005149">
    <property type="entry name" value="Tscrpt_reg_PadR_N"/>
</dbReference>
<dbReference type="EMBL" id="WUTW01000003">
    <property type="protein sequence ID" value="MXQ66060.1"/>
    <property type="molecule type" value="Genomic_DNA"/>
</dbReference>
<comment type="caution">
    <text evidence="2">The sequence shown here is derived from an EMBL/GenBank/DDBJ whole genome shotgun (WGS) entry which is preliminary data.</text>
</comment>
<evidence type="ECO:0000313" key="2">
    <source>
        <dbReference type="EMBL" id="MXQ66060.1"/>
    </source>
</evidence>
<accession>A0A6I4WB96</accession>
<dbReference type="SUPFAM" id="SSF46785">
    <property type="entry name" value="Winged helix' DNA-binding domain"/>
    <property type="match status" value="1"/>
</dbReference>
<dbReference type="Gene3D" id="1.10.10.10">
    <property type="entry name" value="Winged helix-like DNA-binding domain superfamily/Winged helix DNA-binding domain"/>
    <property type="match status" value="1"/>
</dbReference>
<dbReference type="InterPro" id="IPR036388">
    <property type="entry name" value="WH-like_DNA-bd_sf"/>
</dbReference>
<dbReference type="AlphaFoldDB" id="A0A6I4WB96"/>
<evidence type="ECO:0000259" key="1">
    <source>
        <dbReference type="Pfam" id="PF03551"/>
    </source>
</evidence>
<dbReference type="PANTHER" id="PTHR33169:SF27">
    <property type="entry name" value="TRANSCRIPTIONAL REGULATOR PADR FAMILY PROTEIN"/>
    <property type="match status" value="1"/>
</dbReference>
<dbReference type="InterPro" id="IPR052509">
    <property type="entry name" value="Metal_resp_DNA-bind_regulator"/>
</dbReference>
<protein>
    <submittedName>
        <fullName evidence="2">PadR family transcriptional regulator</fullName>
    </submittedName>
</protein>
<gene>
    <name evidence="2" type="ORF">GQ466_18740</name>
</gene>
<dbReference type="OrthoDB" id="8443918at2"/>
<dbReference type="Proteomes" id="UP000431901">
    <property type="component" value="Unassembled WGS sequence"/>
</dbReference>
<dbReference type="InterPro" id="IPR036390">
    <property type="entry name" value="WH_DNA-bd_sf"/>
</dbReference>
<dbReference type="RefSeq" id="WP_161104251.1">
    <property type="nucleotide sequence ID" value="NZ_JBHLYI010000004.1"/>
</dbReference>